<dbReference type="InterPro" id="IPR054547">
    <property type="entry name" value="NNH1"/>
</dbReference>
<dbReference type="Pfam" id="PF05729">
    <property type="entry name" value="NACHT"/>
    <property type="match status" value="1"/>
</dbReference>
<evidence type="ECO:0000259" key="2">
    <source>
        <dbReference type="PROSITE" id="PS50837"/>
    </source>
</evidence>
<sequence length="992" mass="110403">MAAISLGAAVARAACGVWFGDSKLVTEVGASAIDLAARRLTSVREQRRFRRVWDEAAELIADRVLALRELGEDLPPNEQQAAVDAVRDTFEAAALTEDDLFKQDLDAGYLDRYLRAQDPERATRAGLAPGAVRLYDLVLRECSAYVIEVARTLPGTGTQAMAELLRRDRQILDEIRTVLERLPERRGVHDFERDYRQLTANRLDQIEFFGATLSESSRRYPLSVAYLSLTARAAHAPDDLPAADPVERVLARSDRLFVRGQAGTGKTTLLHWIAVQSARGSFAERLASWNGTVPFFIPLRRYAAAELPPPEGFLWEVGRHIAEEMPSGWVQRQLRSGQAIVLLDGVDELAENRRDEVRRWLGELIAAFPAARYVITSRPAAAPEDWLASTGFLTAELEPMTPTQVGAFAHRWHEAMRSRCATEPERAEVTEQEQGLLAALDRHRHLRQLAGYPLLCALLCALHRDRRGQLPANRMELYEVALQMLLERRDRERRIETSPALGRTEQALLLSDLAYWLIRNGWSDAGHGEAIDRLAAKLRAMPQVKADPQRVYRVLLERTGLLREQVAGRVDFVHRSFEEYLAAKQAIDEGDFGVLRAHAHEPQWHEVVVMAAGHASAAGRETLLRALLDRAAEPTTPRADRDLLCLVALACLETSPERSPELERAIRDATAKLVPPQTEAAARALGRAGPFALDLLMAAKPNNEYAAVLTVEAVRESGDPAALPLLARFGTDSRPSVVDALIRAWPHFDPEEYAQRVLADNPLHAGELEVGDVRILPALARLKRLTHLKLDLMTGDLGVIRKMPGLRALESALYEHPLDLSILKDLQQLTELRWHGRVANEHLLPELDLQALGVTASLFAELDGVEWSSLRSLALYSVDTVAPLLAARLPQLVDLELYLSHGARLDGLPERRGLRRLAVHFETPAKLHALRSIAGPVIELHHHGRDRLNLGPLAGRPNVRVFVYHRSTQVRGEDELGPGSELRSAWVDPPSR</sequence>
<evidence type="ECO:0000256" key="1">
    <source>
        <dbReference type="SAM" id="MobiDB-lite"/>
    </source>
</evidence>
<dbReference type="AlphaFoldDB" id="A0A6F8Y8C4"/>
<reference evidence="3 4" key="2">
    <citation type="submission" date="2020-03" db="EMBL/GenBank/DDBJ databases">
        <authorList>
            <person name="Ichikawa N."/>
            <person name="Kimura A."/>
            <person name="Kitahashi Y."/>
            <person name="Uohara A."/>
        </authorList>
    </citation>
    <scope>NUCLEOTIDE SEQUENCE [LARGE SCALE GENOMIC DNA]</scope>
    <source>
        <strain evidence="3 4">NBRC 107702</strain>
    </source>
</reference>
<dbReference type="Proteomes" id="UP000502508">
    <property type="component" value="Chromosome"/>
</dbReference>
<dbReference type="Gene3D" id="3.40.50.300">
    <property type="entry name" value="P-loop containing nucleotide triphosphate hydrolases"/>
    <property type="match status" value="1"/>
</dbReference>
<keyword evidence="4" id="KW-1185">Reference proteome</keyword>
<dbReference type="InterPro" id="IPR007111">
    <property type="entry name" value="NACHT_NTPase"/>
</dbReference>
<dbReference type="KEGG" id="pfla:Pflav_087270"/>
<dbReference type="EMBL" id="AP022870">
    <property type="protein sequence ID" value="BCB82317.1"/>
    <property type="molecule type" value="Genomic_DNA"/>
</dbReference>
<reference evidence="3 4" key="1">
    <citation type="submission" date="2020-03" db="EMBL/GenBank/DDBJ databases">
        <title>Whole genome shotgun sequence of Phytohabitans flavus NBRC 107702.</title>
        <authorList>
            <person name="Komaki H."/>
            <person name="Tamura T."/>
        </authorList>
    </citation>
    <scope>NUCLEOTIDE SEQUENCE [LARGE SCALE GENOMIC DNA]</scope>
    <source>
        <strain evidence="3 4">NBRC 107702</strain>
    </source>
</reference>
<gene>
    <name evidence="3" type="ORF">Pflav_087270</name>
</gene>
<dbReference type="PANTHER" id="PTHR46844:SF1">
    <property type="entry name" value="SLR5058 PROTEIN"/>
    <property type="match status" value="1"/>
</dbReference>
<dbReference type="PANTHER" id="PTHR46844">
    <property type="entry name" value="SLR5058 PROTEIN"/>
    <property type="match status" value="1"/>
</dbReference>
<dbReference type="Pfam" id="PF22733">
    <property type="entry name" value="NNH1"/>
    <property type="match status" value="1"/>
</dbReference>
<dbReference type="GO" id="GO:0005524">
    <property type="term" value="F:ATP binding"/>
    <property type="evidence" value="ECO:0007669"/>
    <property type="project" value="UniProtKB-KW"/>
</dbReference>
<dbReference type="PROSITE" id="PS50837">
    <property type="entry name" value="NACHT"/>
    <property type="match status" value="1"/>
</dbReference>
<evidence type="ECO:0000313" key="3">
    <source>
        <dbReference type="EMBL" id="BCB82317.1"/>
    </source>
</evidence>
<proteinExistence type="predicted"/>
<dbReference type="SUPFAM" id="SSF52540">
    <property type="entry name" value="P-loop containing nucleoside triphosphate hydrolases"/>
    <property type="match status" value="1"/>
</dbReference>
<protein>
    <submittedName>
        <fullName evidence="3">ATP-binding protein</fullName>
    </submittedName>
</protein>
<accession>A0A6F8Y8C4</accession>
<organism evidence="3 4">
    <name type="scientific">Phytohabitans flavus</name>
    <dbReference type="NCBI Taxonomy" id="1076124"/>
    <lineage>
        <taxon>Bacteria</taxon>
        <taxon>Bacillati</taxon>
        <taxon>Actinomycetota</taxon>
        <taxon>Actinomycetes</taxon>
        <taxon>Micromonosporales</taxon>
        <taxon>Micromonosporaceae</taxon>
    </lineage>
</organism>
<keyword evidence="3" id="KW-0547">Nucleotide-binding</keyword>
<feature type="domain" description="NACHT" evidence="2">
    <location>
        <begin position="254"/>
        <end position="588"/>
    </location>
</feature>
<feature type="region of interest" description="Disordered" evidence="1">
    <location>
        <begin position="972"/>
        <end position="992"/>
    </location>
</feature>
<name>A0A6F8Y8C4_9ACTN</name>
<evidence type="ECO:0000313" key="4">
    <source>
        <dbReference type="Proteomes" id="UP000502508"/>
    </source>
</evidence>
<keyword evidence="3" id="KW-0067">ATP-binding</keyword>
<dbReference type="InterPro" id="IPR027417">
    <property type="entry name" value="P-loop_NTPase"/>
</dbReference>